<comment type="caution">
    <text evidence="1">The sequence shown here is derived from an EMBL/GenBank/DDBJ whole genome shotgun (WGS) entry which is preliminary data.</text>
</comment>
<evidence type="ECO:0000313" key="1">
    <source>
        <dbReference type="EMBL" id="OLQ07166.1"/>
    </source>
</evidence>
<dbReference type="EMBL" id="LSRX01000146">
    <property type="protein sequence ID" value="OLQ07166.1"/>
    <property type="molecule type" value="Genomic_DNA"/>
</dbReference>
<reference evidence="1 2" key="1">
    <citation type="submission" date="2016-02" db="EMBL/GenBank/DDBJ databases">
        <title>Genome analysis of coral dinoflagellate symbionts highlights evolutionary adaptations to a symbiotic lifestyle.</title>
        <authorList>
            <person name="Aranda M."/>
            <person name="Li Y."/>
            <person name="Liew Y.J."/>
            <person name="Baumgarten S."/>
            <person name="Simakov O."/>
            <person name="Wilson M."/>
            <person name="Piel J."/>
            <person name="Ashoor H."/>
            <person name="Bougouffa S."/>
            <person name="Bajic V.B."/>
            <person name="Ryu T."/>
            <person name="Ravasi T."/>
            <person name="Bayer T."/>
            <person name="Micklem G."/>
            <person name="Kim H."/>
            <person name="Bhak J."/>
            <person name="Lajeunesse T.C."/>
            <person name="Voolstra C.R."/>
        </authorList>
    </citation>
    <scope>NUCLEOTIDE SEQUENCE [LARGE SCALE GENOMIC DNA]</scope>
    <source>
        <strain evidence="1 2">CCMP2467</strain>
    </source>
</reference>
<keyword evidence="2" id="KW-1185">Reference proteome</keyword>
<gene>
    <name evidence="1" type="ORF">AK812_SmicGene9495</name>
</gene>
<dbReference type="OrthoDB" id="10425126at2759"/>
<dbReference type="Proteomes" id="UP000186817">
    <property type="component" value="Unassembled WGS sequence"/>
</dbReference>
<proteinExistence type="predicted"/>
<name>A0A1Q9EI98_SYMMI</name>
<sequence>MELEELQAKINNLASTLVGEPPKTRSRSRDRERMALAPFPGAMKVVKSFCENVKTDGIGIGIAPENGTETGIGTGAMGGDVTVPAVSPETATAIRGAGKP</sequence>
<dbReference type="AlphaFoldDB" id="A0A1Q9EI98"/>
<organism evidence="1 2">
    <name type="scientific">Symbiodinium microadriaticum</name>
    <name type="common">Dinoflagellate</name>
    <name type="synonym">Zooxanthella microadriatica</name>
    <dbReference type="NCBI Taxonomy" id="2951"/>
    <lineage>
        <taxon>Eukaryota</taxon>
        <taxon>Sar</taxon>
        <taxon>Alveolata</taxon>
        <taxon>Dinophyceae</taxon>
        <taxon>Suessiales</taxon>
        <taxon>Symbiodiniaceae</taxon>
        <taxon>Symbiodinium</taxon>
    </lineage>
</organism>
<evidence type="ECO:0000313" key="2">
    <source>
        <dbReference type="Proteomes" id="UP000186817"/>
    </source>
</evidence>
<accession>A0A1Q9EI98</accession>
<protein>
    <submittedName>
        <fullName evidence="1">Uncharacterized protein</fullName>
    </submittedName>
</protein>